<accession>A0A1M6GW58</accession>
<dbReference type="GO" id="GO:0032259">
    <property type="term" value="P:methylation"/>
    <property type="evidence" value="ECO:0007669"/>
    <property type="project" value="UniProtKB-KW"/>
</dbReference>
<dbReference type="Gene3D" id="1.10.10.1110">
    <property type="entry name" value="Methyltransferase PG1098, N-terminal domain"/>
    <property type="match status" value="1"/>
</dbReference>
<dbReference type="Pfam" id="PF22013">
    <property type="entry name" value="PG_1098_Fer"/>
    <property type="match status" value="1"/>
</dbReference>
<organism evidence="3 4">
    <name type="scientific">Arenibacter nanhaiticus</name>
    <dbReference type="NCBI Taxonomy" id="558155"/>
    <lineage>
        <taxon>Bacteria</taxon>
        <taxon>Pseudomonadati</taxon>
        <taxon>Bacteroidota</taxon>
        <taxon>Flavobacteriia</taxon>
        <taxon>Flavobacteriales</taxon>
        <taxon>Flavobacteriaceae</taxon>
        <taxon>Arenibacter</taxon>
    </lineage>
</organism>
<protein>
    <submittedName>
        <fullName evidence="3">N2,N2-dimethylguanosine tRNA methyltransferase</fullName>
    </submittedName>
</protein>
<dbReference type="Gene3D" id="3.40.50.150">
    <property type="entry name" value="Vaccinia Virus protein VP39"/>
    <property type="match status" value="1"/>
</dbReference>
<dbReference type="InterPro" id="IPR054168">
    <property type="entry name" value="PG_1098_Fer"/>
</dbReference>
<gene>
    <name evidence="3" type="ORF">SAMN04487911_11224</name>
</gene>
<evidence type="ECO:0000259" key="2">
    <source>
        <dbReference type="Pfam" id="PF22013"/>
    </source>
</evidence>
<evidence type="ECO:0000259" key="1">
    <source>
        <dbReference type="Pfam" id="PF18096"/>
    </source>
</evidence>
<dbReference type="AlphaFoldDB" id="A0A1M6GW58"/>
<feature type="domain" description="PG-1098 ferredoxin-like" evidence="2">
    <location>
        <begin position="257"/>
        <end position="299"/>
    </location>
</feature>
<dbReference type="STRING" id="558155.SAMN04487911_11224"/>
<dbReference type="Pfam" id="PF18096">
    <property type="entry name" value="Thump_like"/>
    <property type="match status" value="1"/>
</dbReference>
<dbReference type="Proteomes" id="UP000184231">
    <property type="component" value="Unassembled WGS sequence"/>
</dbReference>
<keyword evidence="4" id="KW-1185">Reference proteome</keyword>
<evidence type="ECO:0000313" key="4">
    <source>
        <dbReference type="Proteomes" id="UP000184231"/>
    </source>
</evidence>
<dbReference type="InterPro" id="IPR029063">
    <property type="entry name" value="SAM-dependent_MTases_sf"/>
</dbReference>
<feature type="domain" description="THUMP-like" evidence="1">
    <location>
        <begin position="300"/>
        <end position="369"/>
    </location>
</feature>
<dbReference type="InterPro" id="IPR041497">
    <property type="entry name" value="Thump-like"/>
</dbReference>
<name>A0A1M6GW58_9FLAO</name>
<sequence>MSVLLKPCPFEGVTSRELVQQIESKNKCKEKLPIWYNYPNIYFPKKIHIEQSSSEATAEYKAKLVSGKSLLDVTGGFGVDSYYFSKNVSKVYHCDLNEELSEITGHNFKIMEIENIEAHATDGLHFIQNSVEHFDWIYIDPSRRDDHKGKVFLLSDCLPNVPENLDAIFNKTKQVLIKTSPLLDFSAGINELQFVKEIHVVSVKNEVKEILWVLEYGYQNDILIKTINLKKTGQESFNFSLKDEKLAFSSLSLPLEYLYEPNSAILKSGAFKSVGNQYSLYKLHEHSHLYTSNSLVEFPGRVFKIEQSLAFNKKGIQKLGLKKANITTRNFPQSVADIRKKFKIKDGGEQYLFFTTDKEGNYVVLQCTKTV</sequence>
<proteinExistence type="predicted"/>
<keyword evidence="3" id="KW-0808">Transferase</keyword>
<dbReference type="GO" id="GO:0008168">
    <property type="term" value="F:methyltransferase activity"/>
    <property type="evidence" value="ECO:0007669"/>
    <property type="project" value="UniProtKB-KW"/>
</dbReference>
<dbReference type="EMBL" id="FQYX01000012">
    <property type="protein sequence ID" value="SHJ14150.1"/>
    <property type="molecule type" value="Genomic_DNA"/>
</dbReference>
<dbReference type="SUPFAM" id="SSF53335">
    <property type="entry name" value="S-adenosyl-L-methionine-dependent methyltransferases"/>
    <property type="match status" value="1"/>
</dbReference>
<keyword evidence="3" id="KW-0489">Methyltransferase</keyword>
<reference evidence="3 4" key="1">
    <citation type="submission" date="2016-11" db="EMBL/GenBank/DDBJ databases">
        <authorList>
            <person name="Jaros S."/>
            <person name="Januszkiewicz K."/>
            <person name="Wedrychowicz H."/>
        </authorList>
    </citation>
    <scope>NUCLEOTIDE SEQUENCE [LARGE SCALE GENOMIC DNA]</scope>
    <source>
        <strain evidence="3 4">CGMCC 1.8863</strain>
    </source>
</reference>
<evidence type="ECO:0000313" key="3">
    <source>
        <dbReference type="EMBL" id="SHJ14150.1"/>
    </source>
</evidence>